<evidence type="ECO:0000256" key="4">
    <source>
        <dbReference type="RuleBase" id="RU004508"/>
    </source>
</evidence>
<reference evidence="5 6" key="1">
    <citation type="journal article" date="2014" name="Curr. Microbiol.">
        <title>Spirosoma radiotolerans sp. nov., a gamma-radiation-resistant bacterium isolated from gamma ray-irradiated soil.</title>
        <authorList>
            <person name="Lee J.J."/>
            <person name="Srinivasan S."/>
            <person name="Lim S."/>
            <person name="Joe M."/>
            <person name="Im S."/>
            <person name="Bae S.I."/>
            <person name="Park K.R."/>
            <person name="Han J.H."/>
            <person name="Park S.H."/>
            <person name="Joo B.M."/>
            <person name="Park S.J."/>
            <person name="Kim M.K."/>
        </authorList>
    </citation>
    <scope>NUCLEOTIDE SEQUENCE [LARGE SCALE GENOMIC DNA]</scope>
    <source>
        <strain evidence="5 6">DG5A</strain>
    </source>
</reference>
<comment type="similarity">
    <text evidence="1 4">Belongs to the DegT/DnrJ/EryC1 family.</text>
</comment>
<dbReference type="InterPro" id="IPR015421">
    <property type="entry name" value="PyrdxlP-dep_Trfase_major"/>
</dbReference>
<evidence type="ECO:0000256" key="3">
    <source>
        <dbReference type="PIRSR" id="PIRSR000390-2"/>
    </source>
</evidence>
<dbReference type="InterPro" id="IPR015424">
    <property type="entry name" value="PyrdxlP-dep_Trfase"/>
</dbReference>
<dbReference type="OrthoDB" id="9804264at2"/>
<dbReference type="PANTHER" id="PTHR30244">
    <property type="entry name" value="TRANSAMINASE"/>
    <property type="match status" value="1"/>
</dbReference>
<keyword evidence="5" id="KW-0808">Transferase</keyword>
<dbReference type="Pfam" id="PF01041">
    <property type="entry name" value="DegT_DnrJ_EryC1"/>
    <property type="match status" value="1"/>
</dbReference>
<dbReference type="AlphaFoldDB" id="A0A0E3ZX23"/>
<keyword evidence="5" id="KW-0032">Aminotransferase</keyword>
<keyword evidence="3 4" id="KW-0663">Pyridoxal phosphate</keyword>
<dbReference type="STRING" id="1379870.SD10_14800"/>
<evidence type="ECO:0000256" key="1">
    <source>
        <dbReference type="ARBA" id="ARBA00037999"/>
    </source>
</evidence>
<evidence type="ECO:0000256" key="2">
    <source>
        <dbReference type="PIRSR" id="PIRSR000390-1"/>
    </source>
</evidence>
<evidence type="ECO:0000313" key="5">
    <source>
        <dbReference type="EMBL" id="AKD55983.1"/>
    </source>
</evidence>
<evidence type="ECO:0000313" key="6">
    <source>
        <dbReference type="Proteomes" id="UP000033054"/>
    </source>
</evidence>
<dbReference type="GO" id="GO:0030170">
    <property type="term" value="F:pyridoxal phosphate binding"/>
    <property type="evidence" value="ECO:0007669"/>
    <property type="project" value="TreeGrafter"/>
</dbReference>
<dbReference type="Gene3D" id="3.40.640.10">
    <property type="entry name" value="Type I PLP-dependent aspartate aminotransferase-like (Major domain)"/>
    <property type="match status" value="1"/>
</dbReference>
<dbReference type="Gene3D" id="3.90.1150.10">
    <property type="entry name" value="Aspartate Aminotransferase, domain 1"/>
    <property type="match status" value="1"/>
</dbReference>
<dbReference type="SUPFAM" id="SSF53383">
    <property type="entry name" value="PLP-dependent transferases"/>
    <property type="match status" value="1"/>
</dbReference>
<dbReference type="EMBL" id="CP010429">
    <property type="protein sequence ID" value="AKD55983.1"/>
    <property type="molecule type" value="Genomic_DNA"/>
</dbReference>
<proteinExistence type="inferred from homology"/>
<keyword evidence="6" id="KW-1185">Reference proteome</keyword>
<feature type="active site" description="Proton acceptor" evidence="2">
    <location>
        <position position="183"/>
    </location>
</feature>
<dbReference type="HOGENOM" id="CLU_033332_7_2_10"/>
<dbReference type="Proteomes" id="UP000033054">
    <property type="component" value="Chromosome"/>
</dbReference>
<dbReference type="PANTHER" id="PTHR30244:SF34">
    <property type="entry name" value="DTDP-4-AMINO-4,6-DIDEOXYGALACTOSE TRANSAMINASE"/>
    <property type="match status" value="1"/>
</dbReference>
<protein>
    <submittedName>
        <fullName evidence="5">Glutamine--scyllo-inositol aminotransferase</fullName>
    </submittedName>
</protein>
<dbReference type="GO" id="GO:0008483">
    <property type="term" value="F:transaminase activity"/>
    <property type="evidence" value="ECO:0007669"/>
    <property type="project" value="UniProtKB-KW"/>
</dbReference>
<sequence length="398" mass="43056">MEFFGAAERTEINDVLETGILFRYNHEAQRNNIYKAREFEAEVAKLVGAKYAHAVSSGSTAVLCALAAAGIGAGDEVIVPPFTYIATVEAVLMVGALPVFADIDETICLSADGIRKAITPKTKAICLVHMCGQMADMDAIMDVVNEHNLVLVEDAGQAMGASYKGVSTGLWGKTGAYSFDFFKIATAGEGGIMVTNDEVAYKHADSYSDHGHDHIGSNRGMEQHPVLGFNYRISELHAAVGLVQTRRVPEIIRNNNAHKRQLMAALGQVPGVSFARIPDENGDSATFLNLLMPDTDTAQRVVAEMNAAGIGGFNYWFTNMYHFINQWDHIKQMRTAAALPIEKFGAPQDYNNLAIPNAQATIGRLISFGIRATWTSDEVAALATNIEAAIRKATLVEA</sequence>
<dbReference type="InterPro" id="IPR000653">
    <property type="entry name" value="DegT/StrS_aminotransferase"/>
</dbReference>
<accession>A0A0E3ZX23</accession>
<dbReference type="PATRIC" id="fig|1379870.5.peg.3217"/>
<feature type="modified residue" description="N6-(pyridoxal phosphate)lysine" evidence="3">
    <location>
        <position position="183"/>
    </location>
</feature>
<name>A0A0E3ZX23_9BACT</name>
<organism evidence="5 6">
    <name type="scientific">Spirosoma radiotolerans</name>
    <dbReference type="NCBI Taxonomy" id="1379870"/>
    <lineage>
        <taxon>Bacteria</taxon>
        <taxon>Pseudomonadati</taxon>
        <taxon>Bacteroidota</taxon>
        <taxon>Cytophagia</taxon>
        <taxon>Cytophagales</taxon>
        <taxon>Cytophagaceae</taxon>
        <taxon>Spirosoma</taxon>
    </lineage>
</organism>
<dbReference type="GO" id="GO:0000271">
    <property type="term" value="P:polysaccharide biosynthetic process"/>
    <property type="evidence" value="ECO:0007669"/>
    <property type="project" value="TreeGrafter"/>
</dbReference>
<dbReference type="KEGG" id="srd:SD10_14800"/>
<dbReference type="InterPro" id="IPR015422">
    <property type="entry name" value="PyrdxlP-dep_Trfase_small"/>
</dbReference>
<dbReference type="PIRSF" id="PIRSF000390">
    <property type="entry name" value="PLP_StrS"/>
    <property type="match status" value="1"/>
</dbReference>
<gene>
    <name evidence="5" type="ORF">SD10_14800</name>
</gene>
<dbReference type="CDD" id="cd00616">
    <property type="entry name" value="AHBA_syn"/>
    <property type="match status" value="1"/>
</dbReference>